<accession>A0A060UNN2</accession>
<sequence length="74" mass="8352">MPFQVGDNVLWVGDGKHYFIGFIAKAAATDGNTIHIRYPMSYILARAVWMDGSPALRFSLRSRGARKIHENKMV</sequence>
<comment type="caution">
    <text evidence="1">The sequence shown here is derived from an EMBL/GenBank/DDBJ whole genome shotgun (WGS) entry which is preliminary data.</text>
</comment>
<protein>
    <submittedName>
        <fullName evidence="1">Uncharacterized protein</fullName>
    </submittedName>
</protein>
<reference evidence="1" key="1">
    <citation type="submission" date="2014-03" db="EMBL/GenBank/DDBJ databases">
        <authorList>
            <person name="Genoscope - CEA"/>
        </authorList>
    </citation>
    <scope>NUCLEOTIDE SEQUENCE [LARGE SCALE GENOMIC DNA]</scope>
    <source>
        <strain evidence="1">CF27</strain>
    </source>
</reference>
<proteinExistence type="predicted"/>
<reference evidence="1" key="2">
    <citation type="submission" date="2014-07" db="EMBL/GenBank/DDBJ databases">
        <title>Initial genome analysis of the psychrotolerant acidophile Acidithiobacillus ferrivorans CF27: insights into iron and sulfur oxidation pathways and into biofilm formation.</title>
        <authorList>
            <person name="Talla E."/>
            <person name="Hedrich S."/>
            <person name="Mangenot S."/>
            <person name="Ji B."/>
            <person name="Johnson D.B."/>
            <person name="Barbe V."/>
            <person name="Bonnefoy V."/>
        </authorList>
    </citation>
    <scope>NUCLEOTIDE SEQUENCE [LARGE SCALE GENOMIC DNA]</scope>
    <source>
        <strain evidence="1">CF27</strain>
    </source>
</reference>
<gene>
    <name evidence="1" type="ORF">AFERRI_360012</name>
</gene>
<dbReference type="AlphaFoldDB" id="A0A060UNN2"/>
<organism evidence="1">
    <name type="scientific">Acidithiobacillus ferrivorans</name>
    <dbReference type="NCBI Taxonomy" id="160808"/>
    <lineage>
        <taxon>Bacteria</taxon>
        <taxon>Pseudomonadati</taxon>
        <taxon>Pseudomonadota</taxon>
        <taxon>Acidithiobacillia</taxon>
        <taxon>Acidithiobacillales</taxon>
        <taxon>Acidithiobacillaceae</taxon>
        <taxon>Acidithiobacillus</taxon>
    </lineage>
</organism>
<dbReference type="EMBL" id="CCCS020000030">
    <property type="protein sequence ID" value="CDQ09896.1"/>
    <property type="molecule type" value="Genomic_DNA"/>
</dbReference>
<evidence type="ECO:0000313" key="1">
    <source>
        <dbReference type="EMBL" id="CDQ09896.1"/>
    </source>
</evidence>
<name>A0A060UNN2_9PROT</name>